<feature type="domain" description="Bifunctional inhibitor/plant lipid transfer protein/seed storage helical" evidence="6">
    <location>
        <begin position="26"/>
        <end position="109"/>
    </location>
</feature>
<dbReference type="Gene3D" id="1.10.110.10">
    <property type="entry name" value="Plant lipid-transfer and hydrophobic proteins"/>
    <property type="match status" value="1"/>
</dbReference>
<dbReference type="Proteomes" id="UP000241394">
    <property type="component" value="Chromosome LG29"/>
</dbReference>
<protein>
    <recommendedName>
        <fullName evidence="4">Non-specific lipid-transfer protein</fullName>
    </recommendedName>
</protein>
<dbReference type="CDD" id="cd01960">
    <property type="entry name" value="nsLTP1"/>
    <property type="match status" value="1"/>
</dbReference>
<dbReference type="PROSITE" id="PS00597">
    <property type="entry name" value="PLANT_LTP"/>
    <property type="match status" value="1"/>
</dbReference>
<evidence type="ECO:0000256" key="1">
    <source>
        <dbReference type="ARBA" id="ARBA00009748"/>
    </source>
</evidence>
<dbReference type="GO" id="GO:0008289">
    <property type="term" value="F:lipid binding"/>
    <property type="evidence" value="ECO:0007669"/>
    <property type="project" value="UniProtKB-KW"/>
</dbReference>
<dbReference type="InterPro" id="IPR016140">
    <property type="entry name" value="Bifunc_inhib/LTP/seed_store"/>
</dbReference>
<dbReference type="FunCoup" id="A0A2R6P4K3">
    <property type="interactions" value="7"/>
</dbReference>
<dbReference type="OrthoDB" id="649864at2759"/>
<dbReference type="EMBL" id="NKQK01000029">
    <property type="protein sequence ID" value="PSR85214.1"/>
    <property type="molecule type" value="Genomic_DNA"/>
</dbReference>
<evidence type="ECO:0000313" key="7">
    <source>
        <dbReference type="EMBL" id="PSR85214.1"/>
    </source>
</evidence>
<gene>
    <name evidence="7" type="ORF">CEY00_Acc33199</name>
</gene>
<dbReference type="InParanoid" id="A0A2R6P4K3"/>
<dbReference type="AlphaFoldDB" id="A0A2R6P4K3"/>
<feature type="signal peptide" evidence="5">
    <location>
        <begin position="1"/>
        <end position="23"/>
    </location>
</feature>
<organism evidence="7 8">
    <name type="scientific">Actinidia chinensis var. chinensis</name>
    <name type="common">Chinese soft-hair kiwi</name>
    <dbReference type="NCBI Taxonomy" id="1590841"/>
    <lineage>
        <taxon>Eukaryota</taxon>
        <taxon>Viridiplantae</taxon>
        <taxon>Streptophyta</taxon>
        <taxon>Embryophyta</taxon>
        <taxon>Tracheophyta</taxon>
        <taxon>Spermatophyta</taxon>
        <taxon>Magnoliopsida</taxon>
        <taxon>eudicotyledons</taxon>
        <taxon>Gunneridae</taxon>
        <taxon>Pentapetalae</taxon>
        <taxon>asterids</taxon>
        <taxon>Ericales</taxon>
        <taxon>Actinidiaceae</taxon>
        <taxon>Actinidia</taxon>
    </lineage>
</organism>
<dbReference type="PANTHER" id="PTHR33076">
    <property type="entry name" value="NON-SPECIFIC LIPID-TRANSFER PROTEIN 2-RELATED"/>
    <property type="match status" value="1"/>
</dbReference>
<dbReference type="Pfam" id="PF00234">
    <property type="entry name" value="Tryp_alpha_amyl"/>
    <property type="match status" value="1"/>
</dbReference>
<evidence type="ECO:0000256" key="5">
    <source>
        <dbReference type="SAM" id="SignalP"/>
    </source>
</evidence>
<dbReference type="STRING" id="1590841.A0A2R6P4K3"/>
<proteinExistence type="inferred from homology"/>
<evidence type="ECO:0000313" key="8">
    <source>
        <dbReference type="Proteomes" id="UP000241394"/>
    </source>
</evidence>
<evidence type="ECO:0000256" key="3">
    <source>
        <dbReference type="ARBA" id="ARBA00023121"/>
    </source>
</evidence>
<keyword evidence="8" id="KW-1185">Reference proteome</keyword>
<evidence type="ECO:0000256" key="4">
    <source>
        <dbReference type="RuleBase" id="RU000628"/>
    </source>
</evidence>
<sequence length="113" mass="11664">MKAIILPAVAAAVMVLLATPGQAITCGDVESQLAPCLTYLIGSGDLEATCCDGVKNLLAMTTSSVDKQALCNCVKDASRHVEIREDLASQLAAKCGVELGVPISRSTDCALIK</sequence>
<keyword evidence="5" id="KW-0732">Signal</keyword>
<reference evidence="7 8" key="1">
    <citation type="submission" date="2017-07" db="EMBL/GenBank/DDBJ databases">
        <title>An improved, manually edited Actinidia chinensis var. chinensis (kiwifruit) genome highlights the challenges associated with draft genomes and gene prediction in plants.</title>
        <authorList>
            <person name="Pilkington S."/>
            <person name="Crowhurst R."/>
            <person name="Hilario E."/>
            <person name="Nardozza S."/>
            <person name="Fraser L."/>
            <person name="Peng Y."/>
            <person name="Gunaseelan K."/>
            <person name="Simpson R."/>
            <person name="Tahir J."/>
            <person name="Deroles S."/>
            <person name="Templeton K."/>
            <person name="Luo Z."/>
            <person name="Davy M."/>
            <person name="Cheng C."/>
            <person name="Mcneilage M."/>
            <person name="Scaglione D."/>
            <person name="Liu Y."/>
            <person name="Zhang Q."/>
            <person name="Datson P."/>
            <person name="De Silva N."/>
            <person name="Gardiner S."/>
            <person name="Bassett H."/>
            <person name="Chagne D."/>
            <person name="Mccallum J."/>
            <person name="Dzierzon H."/>
            <person name="Deng C."/>
            <person name="Wang Y.-Y."/>
            <person name="Barron N."/>
            <person name="Manako K."/>
            <person name="Bowen J."/>
            <person name="Foster T."/>
            <person name="Erridge Z."/>
            <person name="Tiffin H."/>
            <person name="Waite C."/>
            <person name="Davies K."/>
            <person name="Grierson E."/>
            <person name="Laing W."/>
            <person name="Kirk R."/>
            <person name="Chen X."/>
            <person name="Wood M."/>
            <person name="Montefiori M."/>
            <person name="Brummell D."/>
            <person name="Schwinn K."/>
            <person name="Catanach A."/>
            <person name="Fullerton C."/>
            <person name="Li D."/>
            <person name="Meiyalaghan S."/>
            <person name="Nieuwenhuizen N."/>
            <person name="Read N."/>
            <person name="Prakash R."/>
            <person name="Hunter D."/>
            <person name="Zhang H."/>
            <person name="Mckenzie M."/>
            <person name="Knabel M."/>
            <person name="Harris A."/>
            <person name="Allan A."/>
            <person name="Chen A."/>
            <person name="Janssen B."/>
            <person name="Plunkett B."/>
            <person name="Dwamena C."/>
            <person name="Voogd C."/>
            <person name="Leif D."/>
            <person name="Lafferty D."/>
            <person name="Souleyre E."/>
            <person name="Varkonyi-Gasic E."/>
            <person name="Gambi F."/>
            <person name="Hanley J."/>
            <person name="Yao J.-L."/>
            <person name="Cheung J."/>
            <person name="David K."/>
            <person name="Warren B."/>
            <person name="Marsh K."/>
            <person name="Snowden K."/>
            <person name="Lin-Wang K."/>
            <person name="Brian L."/>
            <person name="Martinez-Sanchez M."/>
            <person name="Wang M."/>
            <person name="Ileperuma N."/>
            <person name="Macnee N."/>
            <person name="Campin R."/>
            <person name="Mcatee P."/>
            <person name="Drummond R."/>
            <person name="Espley R."/>
            <person name="Ireland H."/>
            <person name="Wu R."/>
            <person name="Atkinson R."/>
            <person name="Karunairetnam S."/>
            <person name="Bulley S."/>
            <person name="Chunkath S."/>
            <person name="Hanley Z."/>
            <person name="Storey R."/>
            <person name="Thrimawithana A."/>
            <person name="Thomson S."/>
            <person name="David C."/>
            <person name="Testolin R."/>
        </authorList>
    </citation>
    <scope>NUCLEOTIDE SEQUENCE [LARGE SCALE GENOMIC DNA]</scope>
    <source>
        <strain evidence="8">cv. Red5</strain>
        <tissue evidence="7">Young leaf</tissue>
    </source>
</reference>
<keyword evidence="2 4" id="KW-0813">Transport</keyword>
<dbReference type="SUPFAM" id="SSF47699">
    <property type="entry name" value="Bifunctional inhibitor/lipid-transfer protein/seed storage 2S albumin"/>
    <property type="match status" value="1"/>
</dbReference>
<keyword evidence="3 4" id="KW-0446">Lipid-binding</keyword>
<comment type="function">
    <text evidence="4">Plant non-specific lipid-transfer proteins transfer phospholipids as well as galactolipids across membranes. May play a role in wax or cutin deposition in the cell walls of expanding epidermal cells and certain secretory tissues.</text>
</comment>
<evidence type="ECO:0000259" key="6">
    <source>
        <dbReference type="SMART" id="SM00499"/>
    </source>
</evidence>
<reference evidence="8" key="2">
    <citation type="journal article" date="2018" name="BMC Genomics">
        <title>A manually annotated Actinidia chinensis var. chinensis (kiwifruit) genome highlights the challenges associated with draft genomes and gene prediction in plants.</title>
        <authorList>
            <person name="Pilkington S.M."/>
            <person name="Crowhurst R."/>
            <person name="Hilario E."/>
            <person name="Nardozza S."/>
            <person name="Fraser L."/>
            <person name="Peng Y."/>
            <person name="Gunaseelan K."/>
            <person name="Simpson R."/>
            <person name="Tahir J."/>
            <person name="Deroles S.C."/>
            <person name="Templeton K."/>
            <person name="Luo Z."/>
            <person name="Davy M."/>
            <person name="Cheng C."/>
            <person name="McNeilage M."/>
            <person name="Scaglione D."/>
            <person name="Liu Y."/>
            <person name="Zhang Q."/>
            <person name="Datson P."/>
            <person name="De Silva N."/>
            <person name="Gardiner S.E."/>
            <person name="Bassett H."/>
            <person name="Chagne D."/>
            <person name="McCallum J."/>
            <person name="Dzierzon H."/>
            <person name="Deng C."/>
            <person name="Wang Y.Y."/>
            <person name="Barron L."/>
            <person name="Manako K."/>
            <person name="Bowen J."/>
            <person name="Foster T.M."/>
            <person name="Erridge Z.A."/>
            <person name="Tiffin H."/>
            <person name="Waite C.N."/>
            <person name="Davies K.M."/>
            <person name="Grierson E.P."/>
            <person name="Laing W.A."/>
            <person name="Kirk R."/>
            <person name="Chen X."/>
            <person name="Wood M."/>
            <person name="Montefiori M."/>
            <person name="Brummell D.A."/>
            <person name="Schwinn K.E."/>
            <person name="Catanach A."/>
            <person name="Fullerton C."/>
            <person name="Li D."/>
            <person name="Meiyalaghan S."/>
            <person name="Nieuwenhuizen N."/>
            <person name="Read N."/>
            <person name="Prakash R."/>
            <person name="Hunter D."/>
            <person name="Zhang H."/>
            <person name="McKenzie M."/>
            <person name="Knabel M."/>
            <person name="Harris A."/>
            <person name="Allan A.C."/>
            <person name="Gleave A."/>
            <person name="Chen A."/>
            <person name="Janssen B.J."/>
            <person name="Plunkett B."/>
            <person name="Ampomah-Dwamena C."/>
            <person name="Voogd C."/>
            <person name="Leif D."/>
            <person name="Lafferty D."/>
            <person name="Souleyre E.J.F."/>
            <person name="Varkonyi-Gasic E."/>
            <person name="Gambi F."/>
            <person name="Hanley J."/>
            <person name="Yao J.L."/>
            <person name="Cheung J."/>
            <person name="David K.M."/>
            <person name="Warren B."/>
            <person name="Marsh K."/>
            <person name="Snowden K.C."/>
            <person name="Lin-Wang K."/>
            <person name="Brian L."/>
            <person name="Martinez-Sanchez M."/>
            <person name="Wang M."/>
            <person name="Ileperuma N."/>
            <person name="Macnee N."/>
            <person name="Campin R."/>
            <person name="McAtee P."/>
            <person name="Drummond R.S.M."/>
            <person name="Espley R.V."/>
            <person name="Ireland H.S."/>
            <person name="Wu R."/>
            <person name="Atkinson R.G."/>
            <person name="Karunairetnam S."/>
            <person name="Bulley S."/>
            <person name="Chunkath S."/>
            <person name="Hanley Z."/>
            <person name="Storey R."/>
            <person name="Thrimawithana A.H."/>
            <person name="Thomson S."/>
            <person name="David C."/>
            <person name="Testolin R."/>
            <person name="Huang H."/>
            <person name="Hellens R.P."/>
            <person name="Schaffer R.J."/>
        </authorList>
    </citation>
    <scope>NUCLEOTIDE SEQUENCE [LARGE SCALE GENOMIC DNA]</scope>
    <source>
        <strain evidence="8">cv. Red5</strain>
    </source>
</reference>
<accession>A0A2R6P4K3</accession>
<name>A0A2R6P4K3_ACTCC</name>
<dbReference type="Gramene" id="PSR85214">
    <property type="protein sequence ID" value="PSR85214"/>
    <property type="gene ID" value="CEY00_Acc33199"/>
</dbReference>
<dbReference type="SMART" id="SM00499">
    <property type="entry name" value="AAI"/>
    <property type="match status" value="1"/>
</dbReference>
<dbReference type="InterPro" id="IPR036312">
    <property type="entry name" value="Bifun_inhib/LTP/seed_sf"/>
</dbReference>
<dbReference type="PRINTS" id="PR00382">
    <property type="entry name" value="LIPIDTRNSFER"/>
</dbReference>
<feature type="chain" id="PRO_5015310010" description="Non-specific lipid-transfer protein" evidence="5">
    <location>
        <begin position="24"/>
        <end position="113"/>
    </location>
</feature>
<evidence type="ECO:0000256" key="2">
    <source>
        <dbReference type="ARBA" id="ARBA00022448"/>
    </source>
</evidence>
<dbReference type="InterPro" id="IPR000528">
    <property type="entry name" value="Plant_nsLTP"/>
</dbReference>
<comment type="similarity">
    <text evidence="1 4">Belongs to the plant LTP family.</text>
</comment>
<dbReference type="GO" id="GO:0006869">
    <property type="term" value="P:lipid transport"/>
    <property type="evidence" value="ECO:0007669"/>
    <property type="project" value="InterPro"/>
</dbReference>
<comment type="caution">
    <text evidence="7">The sequence shown here is derived from an EMBL/GenBank/DDBJ whole genome shotgun (WGS) entry which is preliminary data.</text>
</comment>